<dbReference type="InterPro" id="IPR007554">
    <property type="entry name" value="Glycerophosphate_synth"/>
</dbReference>
<sequence length="414" mass="48457">MKNGLAYAVKLLFRLTYSLLVMLFPVNQRKVVIASYREEKMSDNFKWVYDQLSQDSSLHFTLLFKKMDSGLLGKFKYFCHLLSALYHIATCRILLLDDYYFPLYVIKKRKETISIQLWHACGAFKKFGYSLKDKPSGPSSAYLKIVPVHSNYDYAIVSSPAAVSHFSEAFHMPEERVLSLGVPRTDYFYHKARLHSLKTDFEKAYPSLKGKKKLLYAPTFRGSGHDQVNESLPLNLDELKQVLNQEDYVVMIHLHPYLRHHLQIKKDDFVIDFGDQYSLYDLMALSDALITDYSSVIFEYSILQRPIYFYCPDLEDYLKERDFYYPFESFVPGPISKSVTALAEDITRFQNPDTKKIKDFSNTFIVHQDGRSSKRVADFVQSFITRTNEEKERYNREEVSEKSEEQNIPQKKQT</sequence>
<evidence type="ECO:0000256" key="7">
    <source>
        <dbReference type="SAM" id="MobiDB-lite"/>
    </source>
</evidence>
<keyword evidence="6" id="KW-0472">Membrane</keyword>
<dbReference type="InterPro" id="IPR043149">
    <property type="entry name" value="TagF_N"/>
</dbReference>
<feature type="compositionally biased region" description="Basic and acidic residues" evidence="7">
    <location>
        <begin position="390"/>
        <end position="405"/>
    </location>
</feature>
<dbReference type="PANTHER" id="PTHR37316">
    <property type="entry name" value="TEICHOIC ACID GLYCEROL-PHOSPHATE PRIMASE"/>
    <property type="match status" value="1"/>
</dbReference>
<dbReference type="PANTHER" id="PTHR37316:SF2">
    <property type="entry name" value="TEICHOIC ACID RIBITOL-PHOSPHATE POLYMERASE TARK"/>
    <property type="match status" value="1"/>
</dbReference>
<protein>
    <submittedName>
        <fullName evidence="8">CDP-glycerol glycerophosphotransferase family protein</fullName>
    </submittedName>
</protein>
<dbReference type="Gene3D" id="3.40.50.11820">
    <property type="match status" value="1"/>
</dbReference>
<dbReference type="InterPro" id="IPR051612">
    <property type="entry name" value="Teichoic_Acid_Biosynth"/>
</dbReference>
<proteinExistence type="inferred from homology"/>
<accession>A0ABT4WZJ8</accession>
<dbReference type="InterPro" id="IPR043148">
    <property type="entry name" value="TagF_C"/>
</dbReference>
<dbReference type="Proteomes" id="UP001211894">
    <property type="component" value="Unassembled WGS sequence"/>
</dbReference>
<keyword evidence="5" id="KW-0777">Teichoic acid biosynthesis</keyword>
<dbReference type="EMBL" id="JAQKAB010000001">
    <property type="protein sequence ID" value="MDA7025472.1"/>
    <property type="molecule type" value="Genomic_DNA"/>
</dbReference>
<keyword evidence="4" id="KW-0808">Transferase</keyword>
<name>A0ABT4WZJ8_9BACI</name>
<evidence type="ECO:0000256" key="6">
    <source>
        <dbReference type="ARBA" id="ARBA00023136"/>
    </source>
</evidence>
<keyword evidence="3" id="KW-1003">Cell membrane</keyword>
<evidence type="ECO:0000256" key="2">
    <source>
        <dbReference type="ARBA" id="ARBA00010488"/>
    </source>
</evidence>
<dbReference type="Gene3D" id="3.40.50.12580">
    <property type="match status" value="1"/>
</dbReference>
<feature type="region of interest" description="Disordered" evidence="7">
    <location>
        <begin position="390"/>
        <end position="414"/>
    </location>
</feature>
<organism evidence="8 9">
    <name type="scientific">Bacillus changyiensis</name>
    <dbReference type="NCBI Taxonomy" id="3004103"/>
    <lineage>
        <taxon>Bacteria</taxon>
        <taxon>Bacillati</taxon>
        <taxon>Bacillota</taxon>
        <taxon>Bacilli</taxon>
        <taxon>Bacillales</taxon>
        <taxon>Bacillaceae</taxon>
        <taxon>Bacillus</taxon>
    </lineage>
</organism>
<gene>
    <name evidence="8" type="ORF">PJ311_02465</name>
</gene>
<dbReference type="Pfam" id="PF04464">
    <property type="entry name" value="Glyphos_transf"/>
    <property type="match status" value="1"/>
</dbReference>
<comment type="caution">
    <text evidence="8">The sequence shown here is derived from an EMBL/GenBank/DDBJ whole genome shotgun (WGS) entry which is preliminary data.</text>
</comment>
<dbReference type="SUPFAM" id="SSF53756">
    <property type="entry name" value="UDP-Glycosyltransferase/glycogen phosphorylase"/>
    <property type="match status" value="1"/>
</dbReference>
<evidence type="ECO:0000256" key="3">
    <source>
        <dbReference type="ARBA" id="ARBA00022475"/>
    </source>
</evidence>
<evidence type="ECO:0000256" key="4">
    <source>
        <dbReference type="ARBA" id="ARBA00022679"/>
    </source>
</evidence>
<reference evidence="8 9" key="1">
    <citation type="submission" date="2023-01" db="EMBL/GenBank/DDBJ databases">
        <title>Bacillus changyiensis sp. nov., isolated from a coastal deposit.</title>
        <authorList>
            <person name="Xiao G."/>
            <person name="Lai Q."/>
            <person name="Hu Z."/>
            <person name="Shao Z."/>
        </authorList>
    </citation>
    <scope>NUCLEOTIDE SEQUENCE [LARGE SCALE GENOMIC DNA]</scope>
    <source>
        <strain evidence="8 9">CLL-7-23</strain>
    </source>
</reference>
<evidence type="ECO:0000313" key="8">
    <source>
        <dbReference type="EMBL" id="MDA7025472.1"/>
    </source>
</evidence>
<evidence type="ECO:0000256" key="5">
    <source>
        <dbReference type="ARBA" id="ARBA00022944"/>
    </source>
</evidence>
<evidence type="ECO:0000313" key="9">
    <source>
        <dbReference type="Proteomes" id="UP001211894"/>
    </source>
</evidence>
<keyword evidence="9" id="KW-1185">Reference proteome</keyword>
<comment type="subcellular location">
    <subcellularLocation>
        <location evidence="1">Cell membrane</location>
        <topology evidence="1">Peripheral membrane protein</topology>
    </subcellularLocation>
</comment>
<comment type="similarity">
    <text evidence="2">Belongs to the CDP-glycerol glycerophosphotransferase family.</text>
</comment>
<dbReference type="RefSeq" id="WP_271339323.1">
    <property type="nucleotide sequence ID" value="NZ_JAQKAB010000001.1"/>
</dbReference>
<evidence type="ECO:0000256" key="1">
    <source>
        <dbReference type="ARBA" id="ARBA00004202"/>
    </source>
</evidence>